<comment type="caution">
    <text evidence="2">The sequence shown here is derived from an EMBL/GenBank/DDBJ whole genome shotgun (WGS) entry which is preliminary data.</text>
</comment>
<evidence type="ECO:0000313" key="2">
    <source>
        <dbReference type="EMBL" id="MED6118475.1"/>
    </source>
</evidence>
<evidence type="ECO:0000256" key="1">
    <source>
        <dbReference type="SAM" id="MobiDB-lite"/>
    </source>
</evidence>
<feature type="region of interest" description="Disordered" evidence="1">
    <location>
        <begin position="109"/>
        <end position="134"/>
    </location>
</feature>
<proteinExistence type="predicted"/>
<organism evidence="2 3">
    <name type="scientific">Stylosanthes scabra</name>
    <dbReference type="NCBI Taxonomy" id="79078"/>
    <lineage>
        <taxon>Eukaryota</taxon>
        <taxon>Viridiplantae</taxon>
        <taxon>Streptophyta</taxon>
        <taxon>Embryophyta</taxon>
        <taxon>Tracheophyta</taxon>
        <taxon>Spermatophyta</taxon>
        <taxon>Magnoliopsida</taxon>
        <taxon>eudicotyledons</taxon>
        <taxon>Gunneridae</taxon>
        <taxon>Pentapetalae</taxon>
        <taxon>rosids</taxon>
        <taxon>fabids</taxon>
        <taxon>Fabales</taxon>
        <taxon>Fabaceae</taxon>
        <taxon>Papilionoideae</taxon>
        <taxon>50 kb inversion clade</taxon>
        <taxon>dalbergioids sensu lato</taxon>
        <taxon>Dalbergieae</taxon>
        <taxon>Pterocarpus clade</taxon>
        <taxon>Stylosanthes</taxon>
    </lineage>
</organism>
<reference evidence="2 3" key="1">
    <citation type="journal article" date="2023" name="Plants (Basel)">
        <title>Bridging the Gap: Combining Genomics and Transcriptomics Approaches to Understand Stylosanthes scabra, an Orphan Legume from the Brazilian Caatinga.</title>
        <authorList>
            <person name="Ferreira-Neto J.R.C."/>
            <person name="da Silva M.D."/>
            <person name="Binneck E."/>
            <person name="de Melo N.F."/>
            <person name="da Silva R.H."/>
            <person name="de Melo A.L.T.M."/>
            <person name="Pandolfi V."/>
            <person name="Bustamante F.O."/>
            <person name="Brasileiro-Vidal A.C."/>
            <person name="Benko-Iseppon A.M."/>
        </authorList>
    </citation>
    <scope>NUCLEOTIDE SEQUENCE [LARGE SCALE GENOMIC DNA]</scope>
    <source>
        <tissue evidence="2">Leaves</tissue>
    </source>
</reference>
<sequence length="134" mass="14964">MSPWSPFGVVTYPSLILIHSALFPRCHLEDESIPRCLGRYSAIQDAWLQSSIRYLIPASSSNDFWDWWNSSMMIKVLKIGPDWPVEPDGPRLGALCSSVVYQKSKISTGKKSLNRPGTGLSGRTMTQPLSVPRL</sequence>
<dbReference type="Proteomes" id="UP001341840">
    <property type="component" value="Unassembled WGS sequence"/>
</dbReference>
<dbReference type="EMBL" id="JASCZI010030213">
    <property type="protein sequence ID" value="MED6118475.1"/>
    <property type="molecule type" value="Genomic_DNA"/>
</dbReference>
<evidence type="ECO:0000313" key="3">
    <source>
        <dbReference type="Proteomes" id="UP001341840"/>
    </source>
</evidence>
<name>A0ABU6R390_9FABA</name>
<keyword evidence="3" id="KW-1185">Reference proteome</keyword>
<feature type="compositionally biased region" description="Polar residues" evidence="1">
    <location>
        <begin position="121"/>
        <end position="134"/>
    </location>
</feature>
<protein>
    <submittedName>
        <fullName evidence="2">Uncharacterized protein</fullName>
    </submittedName>
</protein>
<gene>
    <name evidence="2" type="ORF">PIB30_002723</name>
</gene>
<accession>A0ABU6R390</accession>